<name>A0ACC1I9C0_9FUNG</name>
<keyword evidence="2" id="KW-1185">Reference proteome</keyword>
<reference evidence="1" key="1">
    <citation type="submission" date="2022-07" db="EMBL/GenBank/DDBJ databases">
        <title>Phylogenomic reconstructions and comparative analyses of Kickxellomycotina fungi.</title>
        <authorList>
            <person name="Reynolds N.K."/>
            <person name="Stajich J.E."/>
            <person name="Barry K."/>
            <person name="Grigoriev I.V."/>
            <person name="Crous P."/>
            <person name="Smith M.E."/>
        </authorList>
    </citation>
    <scope>NUCLEOTIDE SEQUENCE</scope>
    <source>
        <strain evidence="1">Benny 63K</strain>
    </source>
</reference>
<protein>
    <submittedName>
        <fullName evidence="1">Rwd domain-containing protein</fullName>
    </submittedName>
</protein>
<evidence type="ECO:0000313" key="1">
    <source>
        <dbReference type="EMBL" id="KAJ1888315.1"/>
    </source>
</evidence>
<sequence length="69" mass="7981">MSAEHYADEQQNEIEILQSIYPTELVELSQDPRRFTLTIRIDDDGDGDFRPCTLDLTIEYTATYPDTLP</sequence>
<accession>A0ACC1I9C0</accession>
<dbReference type="EMBL" id="JANBPG010001782">
    <property type="protein sequence ID" value="KAJ1888315.1"/>
    <property type="molecule type" value="Genomic_DNA"/>
</dbReference>
<feature type="non-terminal residue" evidence="1">
    <location>
        <position position="69"/>
    </location>
</feature>
<gene>
    <name evidence="1" type="primary">GIR2</name>
    <name evidence="1" type="ORF">LPJ66_008644</name>
</gene>
<organism evidence="1 2">
    <name type="scientific">Kickxella alabastrina</name>
    <dbReference type="NCBI Taxonomy" id="61397"/>
    <lineage>
        <taxon>Eukaryota</taxon>
        <taxon>Fungi</taxon>
        <taxon>Fungi incertae sedis</taxon>
        <taxon>Zoopagomycota</taxon>
        <taxon>Kickxellomycotina</taxon>
        <taxon>Kickxellomycetes</taxon>
        <taxon>Kickxellales</taxon>
        <taxon>Kickxellaceae</taxon>
        <taxon>Kickxella</taxon>
    </lineage>
</organism>
<comment type="caution">
    <text evidence="1">The sequence shown here is derived from an EMBL/GenBank/DDBJ whole genome shotgun (WGS) entry which is preliminary data.</text>
</comment>
<proteinExistence type="predicted"/>
<evidence type="ECO:0000313" key="2">
    <source>
        <dbReference type="Proteomes" id="UP001150581"/>
    </source>
</evidence>
<dbReference type="Proteomes" id="UP001150581">
    <property type="component" value="Unassembled WGS sequence"/>
</dbReference>